<dbReference type="Pfam" id="PF09779">
    <property type="entry name" value="Ima1_N"/>
    <property type="match status" value="1"/>
</dbReference>
<feature type="transmembrane region" description="Helical" evidence="8">
    <location>
        <begin position="244"/>
        <end position="264"/>
    </location>
</feature>
<evidence type="ECO:0000259" key="9">
    <source>
        <dbReference type="Pfam" id="PF09779"/>
    </source>
</evidence>
<evidence type="ECO:0000256" key="6">
    <source>
        <dbReference type="ARBA" id="ARBA00023242"/>
    </source>
</evidence>
<organism evidence="10 11">
    <name type="scientific">Stylophora pistillata</name>
    <name type="common">Smooth cauliflower coral</name>
    <dbReference type="NCBI Taxonomy" id="50429"/>
    <lineage>
        <taxon>Eukaryota</taxon>
        <taxon>Metazoa</taxon>
        <taxon>Cnidaria</taxon>
        <taxon>Anthozoa</taxon>
        <taxon>Hexacorallia</taxon>
        <taxon>Scleractinia</taxon>
        <taxon>Astrocoeniina</taxon>
        <taxon>Pocilloporidae</taxon>
        <taxon>Stylophora</taxon>
    </lineage>
</organism>
<evidence type="ECO:0000313" key="11">
    <source>
        <dbReference type="Proteomes" id="UP000225706"/>
    </source>
</evidence>
<feature type="transmembrane region" description="Helical" evidence="8">
    <location>
        <begin position="499"/>
        <end position="518"/>
    </location>
</feature>
<keyword evidence="5 8" id="KW-0472">Membrane</keyword>
<evidence type="ECO:0000313" key="10">
    <source>
        <dbReference type="EMBL" id="PFX32865.1"/>
    </source>
</evidence>
<dbReference type="PANTHER" id="PTHR28646">
    <property type="entry name" value="TRANSMEMBRANE PROTEIN 201"/>
    <property type="match status" value="1"/>
</dbReference>
<feature type="compositionally biased region" description="Basic and acidic residues" evidence="7">
    <location>
        <begin position="456"/>
        <end position="468"/>
    </location>
</feature>
<comment type="similarity">
    <text evidence="2">Belongs to the TMEM201 family.</text>
</comment>
<dbReference type="GO" id="GO:0051015">
    <property type="term" value="F:actin filament binding"/>
    <property type="evidence" value="ECO:0007669"/>
    <property type="project" value="TreeGrafter"/>
</dbReference>
<dbReference type="GO" id="GO:0005521">
    <property type="term" value="F:lamin binding"/>
    <property type="evidence" value="ECO:0007669"/>
    <property type="project" value="TreeGrafter"/>
</dbReference>
<feature type="transmembrane region" description="Helical" evidence="8">
    <location>
        <begin position="276"/>
        <end position="295"/>
    </location>
</feature>
<gene>
    <name evidence="10" type="primary">TMEM201</name>
    <name evidence="10" type="ORF">AWC38_SpisGene2342</name>
</gene>
<feature type="compositionally biased region" description="Basic residues" evidence="7">
    <location>
        <begin position="469"/>
        <end position="479"/>
    </location>
</feature>
<accession>A0A2B4SWS1</accession>
<evidence type="ECO:0000256" key="5">
    <source>
        <dbReference type="ARBA" id="ARBA00023136"/>
    </source>
</evidence>
<keyword evidence="4 8" id="KW-1133">Transmembrane helix</keyword>
<evidence type="ECO:0000256" key="8">
    <source>
        <dbReference type="SAM" id="Phobius"/>
    </source>
</evidence>
<dbReference type="OrthoDB" id="5966927at2759"/>
<feature type="transmembrane region" description="Helical" evidence="8">
    <location>
        <begin position="221"/>
        <end position="238"/>
    </location>
</feature>
<evidence type="ECO:0000256" key="7">
    <source>
        <dbReference type="SAM" id="MobiDB-lite"/>
    </source>
</evidence>
<evidence type="ECO:0000256" key="4">
    <source>
        <dbReference type="ARBA" id="ARBA00022989"/>
    </source>
</evidence>
<comment type="subcellular location">
    <subcellularLocation>
        <location evidence="1">Nucleus inner membrane</location>
        <topology evidence="1">Multi-pass membrane protein</topology>
    </subcellularLocation>
</comment>
<dbReference type="InterPro" id="IPR018617">
    <property type="entry name" value="Ima1_N"/>
</dbReference>
<dbReference type="AlphaFoldDB" id="A0A2B4SWS1"/>
<dbReference type="InterPro" id="IPR040041">
    <property type="entry name" value="TMEM201"/>
</dbReference>
<feature type="compositionally biased region" description="Polar residues" evidence="7">
    <location>
        <begin position="421"/>
        <end position="440"/>
    </location>
</feature>
<reference evidence="11" key="1">
    <citation type="journal article" date="2017" name="bioRxiv">
        <title>Comparative analysis of the genomes of Stylophora pistillata and Acropora digitifera provides evidence for extensive differences between species of corals.</title>
        <authorList>
            <person name="Voolstra C.R."/>
            <person name="Li Y."/>
            <person name="Liew Y.J."/>
            <person name="Baumgarten S."/>
            <person name="Zoccola D."/>
            <person name="Flot J.-F."/>
            <person name="Tambutte S."/>
            <person name="Allemand D."/>
            <person name="Aranda M."/>
        </authorList>
    </citation>
    <scope>NUCLEOTIDE SEQUENCE [LARGE SCALE GENOMIC DNA]</scope>
</reference>
<evidence type="ECO:0000256" key="3">
    <source>
        <dbReference type="ARBA" id="ARBA00022692"/>
    </source>
</evidence>
<dbReference type="PANTHER" id="PTHR28646:SF1">
    <property type="entry name" value="TRANSMEMBRANE PROTEIN 201"/>
    <property type="match status" value="1"/>
</dbReference>
<dbReference type="EMBL" id="LSMT01000018">
    <property type="protein sequence ID" value="PFX32865.1"/>
    <property type="molecule type" value="Genomic_DNA"/>
</dbReference>
<sequence length="534" mass="60741">MMVDCVGDSDSTHYRYAAPGRYTGQPSLISQPQLCHDCSKNQATKIKELNSFEPSRESDFFSELDAHKNHLDERYKLCHPCYDTVQRHLNLQAMDLKTFVLGTHLQNSKSTPTKLKHLRTSSPESIIFVLAKLTCVFLAALLVFSDSTQANCSVSGEALGFWSISIMADQEFWSSFPHTNMTATSKYLFFQLIQLFQVAVRMSWEKSSELILCLRCLARKKYLHILLCCLLMNFLIFLKRKSRFGILILVSWTLLSALRFWEVVWRKADTRWHTRMAVFCLILDMCSFLVSFSSYTRVLATRKKKRCQYTPSSPCVEKHPTSPADSHTMDTNTCSGSTPSHGKTSTELDHNLNGLSLGLPAERKNGYRSPLSPGNCGRPGFFWSQTLRNNSDETPLVSMQQRPLIVPATLHFSGLRDRSPETQNSETKSVRCTGNSYTFSSDEDSGSVSDTEDENFEKKSRQLNDTKSKAKQIPRRTKPHSSELSDEANIKTTPYTKNLLFLASLLLNVYFLVSFTDWPQRILQSLRKISGTRK</sequence>
<protein>
    <submittedName>
        <fullName evidence="10">Transmembrane protein 201</fullName>
    </submittedName>
</protein>
<keyword evidence="3 8" id="KW-0812">Transmembrane</keyword>
<feature type="region of interest" description="Disordered" evidence="7">
    <location>
        <begin position="411"/>
        <end position="489"/>
    </location>
</feature>
<proteinExistence type="inferred from homology"/>
<dbReference type="STRING" id="50429.A0A2B4SWS1"/>
<feature type="region of interest" description="Disordered" evidence="7">
    <location>
        <begin position="318"/>
        <end position="345"/>
    </location>
</feature>
<dbReference type="GO" id="GO:0030473">
    <property type="term" value="P:nuclear migration along microtubule"/>
    <property type="evidence" value="ECO:0007669"/>
    <property type="project" value="TreeGrafter"/>
</dbReference>
<feature type="compositionally biased region" description="Polar residues" evidence="7">
    <location>
        <begin position="323"/>
        <end position="343"/>
    </location>
</feature>
<keyword evidence="6" id="KW-0539">Nucleus</keyword>
<dbReference type="GO" id="GO:0005637">
    <property type="term" value="C:nuclear inner membrane"/>
    <property type="evidence" value="ECO:0007669"/>
    <property type="project" value="UniProtKB-SubCell"/>
</dbReference>
<evidence type="ECO:0000256" key="2">
    <source>
        <dbReference type="ARBA" id="ARBA00007600"/>
    </source>
</evidence>
<name>A0A2B4SWS1_STYPI</name>
<keyword evidence="11" id="KW-1185">Reference proteome</keyword>
<comment type="caution">
    <text evidence="10">The sequence shown here is derived from an EMBL/GenBank/DDBJ whole genome shotgun (WGS) entry which is preliminary data.</text>
</comment>
<evidence type="ECO:0000256" key="1">
    <source>
        <dbReference type="ARBA" id="ARBA00004473"/>
    </source>
</evidence>
<dbReference type="Proteomes" id="UP000225706">
    <property type="component" value="Unassembled WGS sequence"/>
</dbReference>
<feature type="compositionally biased region" description="Acidic residues" evidence="7">
    <location>
        <begin position="441"/>
        <end position="455"/>
    </location>
</feature>
<feature type="domain" description="Ima1 N-terminal" evidence="9">
    <location>
        <begin position="25"/>
        <end position="85"/>
    </location>
</feature>